<protein>
    <submittedName>
        <fullName evidence="5">Acetyltransferase, GNAT family</fullName>
    </submittedName>
</protein>
<dbReference type="EMBL" id="AMEP01000165">
    <property type="protein sequence ID" value="EKX96040.1"/>
    <property type="molecule type" value="Genomic_DNA"/>
</dbReference>
<name>L1MY54_9BACT</name>
<keyword evidence="6" id="KW-1185">Reference proteome</keyword>
<dbReference type="GO" id="GO:0008999">
    <property type="term" value="F:protein-N-terminal-alanine acetyltransferase activity"/>
    <property type="evidence" value="ECO:0007669"/>
    <property type="project" value="TreeGrafter"/>
</dbReference>
<dbReference type="PATRIC" id="fig|1127699.3.peg.2360"/>
<proteinExistence type="inferred from homology"/>
<keyword evidence="2" id="KW-0012">Acyltransferase</keyword>
<evidence type="ECO:0000256" key="1">
    <source>
        <dbReference type="ARBA" id="ARBA00022679"/>
    </source>
</evidence>
<reference evidence="5 6" key="1">
    <citation type="submission" date="2012-05" db="EMBL/GenBank/DDBJ databases">
        <authorList>
            <person name="Weinstock G."/>
            <person name="Sodergren E."/>
            <person name="Lobos E.A."/>
            <person name="Fulton L."/>
            <person name="Fulton R."/>
            <person name="Courtney L."/>
            <person name="Fronick C."/>
            <person name="O'Laughlin M."/>
            <person name="Godfrey J."/>
            <person name="Wilson R.M."/>
            <person name="Miner T."/>
            <person name="Farmer C."/>
            <person name="Delehaunty K."/>
            <person name="Cordes M."/>
            <person name="Minx P."/>
            <person name="Tomlinson C."/>
            <person name="Chen J."/>
            <person name="Wollam A."/>
            <person name="Pepin K.H."/>
            <person name="Bhonagiri V."/>
            <person name="Zhang X."/>
            <person name="Suruliraj S."/>
            <person name="Warren W."/>
            <person name="Mitreva M."/>
            <person name="Mardis E.R."/>
            <person name="Wilson R.K."/>
        </authorList>
    </citation>
    <scope>NUCLEOTIDE SEQUENCE [LARGE SCALE GENOMIC DNA]</scope>
    <source>
        <strain evidence="5 6">F0055</strain>
    </source>
</reference>
<keyword evidence="1 5" id="KW-0808">Transferase</keyword>
<comment type="caution">
    <text evidence="5">The sequence shown here is derived from an EMBL/GenBank/DDBJ whole genome shotgun (WGS) entry which is preliminary data.</text>
</comment>
<organism evidence="5 6">
    <name type="scientific">Hoylesella saccharolytica F0055</name>
    <dbReference type="NCBI Taxonomy" id="1127699"/>
    <lineage>
        <taxon>Bacteria</taxon>
        <taxon>Pseudomonadati</taxon>
        <taxon>Bacteroidota</taxon>
        <taxon>Bacteroidia</taxon>
        <taxon>Bacteroidales</taxon>
        <taxon>Prevotellaceae</taxon>
        <taxon>Hoylesella</taxon>
    </lineage>
</organism>
<evidence type="ECO:0000256" key="3">
    <source>
        <dbReference type="ARBA" id="ARBA00038502"/>
    </source>
</evidence>
<comment type="similarity">
    <text evidence="3">Belongs to the acetyltransferase family. RimJ subfamily.</text>
</comment>
<evidence type="ECO:0000313" key="6">
    <source>
        <dbReference type="Proteomes" id="UP000010433"/>
    </source>
</evidence>
<dbReference type="PANTHER" id="PTHR43792">
    <property type="entry name" value="GNAT FAMILY, PUTATIVE (AFU_ORTHOLOGUE AFUA_3G00765)-RELATED-RELATED"/>
    <property type="match status" value="1"/>
</dbReference>
<accession>L1MY54</accession>
<dbReference type="Gene3D" id="3.40.630.30">
    <property type="match status" value="1"/>
</dbReference>
<dbReference type="GO" id="GO:0005737">
    <property type="term" value="C:cytoplasm"/>
    <property type="evidence" value="ECO:0007669"/>
    <property type="project" value="TreeGrafter"/>
</dbReference>
<dbReference type="Proteomes" id="UP000010433">
    <property type="component" value="Unassembled WGS sequence"/>
</dbReference>
<dbReference type="PANTHER" id="PTHR43792:SF8">
    <property type="entry name" value="[RIBOSOMAL PROTEIN US5]-ALANINE N-ACETYLTRANSFERASE"/>
    <property type="match status" value="1"/>
</dbReference>
<dbReference type="RefSeq" id="WP_009161427.1">
    <property type="nucleotide sequence ID" value="NZ_KB290963.1"/>
</dbReference>
<dbReference type="Pfam" id="PF13302">
    <property type="entry name" value="Acetyltransf_3"/>
    <property type="match status" value="1"/>
</dbReference>
<dbReference type="InterPro" id="IPR016181">
    <property type="entry name" value="Acyl_CoA_acyltransferase"/>
</dbReference>
<dbReference type="STRING" id="1127699.HMPREF9151_02567"/>
<sequence>MELQTERLLLRHWHENDAESLYKYARNPRIGGTAGWPPHTDVDNSRELIKTVLAGKETYAMVLKDTGEAVGSIALLTEKIEIHVKEVGDNEAEIGYWIGEPYWGQGLTSEAVCEMLRHAFEDLQIVVMWCAYFEGNNASKRVMEKCGFSYQYTEENRFIPLTKDFRTTIFMKLRREDWKKQNGLAL</sequence>
<evidence type="ECO:0000256" key="2">
    <source>
        <dbReference type="ARBA" id="ARBA00023315"/>
    </source>
</evidence>
<gene>
    <name evidence="5" type="ORF">HMPREF9151_02567</name>
</gene>
<dbReference type="SUPFAM" id="SSF55729">
    <property type="entry name" value="Acyl-CoA N-acyltransferases (Nat)"/>
    <property type="match status" value="1"/>
</dbReference>
<evidence type="ECO:0000259" key="4">
    <source>
        <dbReference type="PROSITE" id="PS51186"/>
    </source>
</evidence>
<dbReference type="InterPro" id="IPR000182">
    <property type="entry name" value="GNAT_dom"/>
</dbReference>
<dbReference type="HOGENOM" id="CLU_013985_3_6_10"/>
<dbReference type="InterPro" id="IPR051531">
    <property type="entry name" value="N-acetyltransferase"/>
</dbReference>
<dbReference type="OrthoDB" id="9788916at2"/>
<dbReference type="AlphaFoldDB" id="L1MY54"/>
<feature type="domain" description="N-acetyltransferase" evidence="4">
    <location>
        <begin position="8"/>
        <end position="176"/>
    </location>
</feature>
<evidence type="ECO:0000313" key="5">
    <source>
        <dbReference type="EMBL" id="EKX96040.1"/>
    </source>
</evidence>
<dbReference type="PROSITE" id="PS51186">
    <property type="entry name" value="GNAT"/>
    <property type="match status" value="1"/>
</dbReference>